<keyword evidence="3" id="KW-1185">Reference proteome</keyword>
<dbReference type="InterPro" id="IPR007658">
    <property type="entry name" value="DUF594"/>
</dbReference>
<name>A2Y8L4_ORYSI</name>
<dbReference type="STRING" id="39946.A2Y8L4"/>
<dbReference type="OMA" id="EIVVEHH"/>
<evidence type="ECO:0000313" key="2">
    <source>
        <dbReference type="EMBL" id="EAY99424.1"/>
    </source>
</evidence>
<dbReference type="Pfam" id="PF04578">
    <property type="entry name" value="DUF594"/>
    <property type="match status" value="1"/>
</dbReference>
<gene>
    <name evidence="2" type="ORF">OsI_21395</name>
</gene>
<feature type="region of interest" description="Disordered" evidence="1">
    <location>
        <begin position="109"/>
        <end position="130"/>
    </location>
</feature>
<dbReference type="PANTHER" id="PTHR31325">
    <property type="entry name" value="OS01G0798800 PROTEIN-RELATED"/>
    <property type="match status" value="1"/>
</dbReference>
<protein>
    <recommendedName>
        <fullName evidence="4">DUF4220 domain-containing protein</fullName>
    </recommendedName>
</protein>
<dbReference type="EMBL" id="CM000131">
    <property type="protein sequence ID" value="EAY99424.1"/>
    <property type="molecule type" value="Genomic_DNA"/>
</dbReference>
<dbReference type="Gramene" id="BGIOSGA022189-TA">
    <property type="protein sequence ID" value="BGIOSGA022189-PA"/>
    <property type="gene ID" value="BGIOSGA022189"/>
</dbReference>
<dbReference type="AlphaFoldDB" id="A2Y8L4"/>
<accession>A2Y8L4</accession>
<reference evidence="2 3" key="1">
    <citation type="journal article" date="2005" name="PLoS Biol.">
        <title>The genomes of Oryza sativa: a history of duplications.</title>
        <authorList>
            <person name="Yu J."/>
            <person name="Wang J."/>
            <person name="Lin W."/>
            <person name="Li S."/>
            <person name="Li H."/>
            <person name="Zhou J."/>
            <person name="Ni P."/>
            <person name="Dong W."/>
            <person name="Hu S."/>
            <person name="Zeng C."/>
            <person name="Zhang J."/>
            <person name="Zhang Y."/>
            <person name="Li R."/>
            <person name="Xu Z."/>
            <person name="Li S."/>
            <person name="Li X."/>
            <person name="Zheng H."/>
            <person name="Cong L."/>
            <person name="Lin L."/>
            <person name="Yin J."/>
            <person name="Geng J."/>
            <person name="Li G."/>
            <person name="Shi J."/>
            <person name="Liu J."/>
            <person name="Lv H."/>
            <person name="Li J."/>
            <person name="Wang J."/>
            <person name="Deng Y."/>
            <person name="Ran L."/>
            <person name="Shi X."/>
            <person name="Wang X."/>
            <person name="Wu Q."/>
            <person name="Li C."/>
            <person name="Ren X."/>
            <person name="Wang J."/>
            <person name="Wang X."/>
            <person name="Li D."/>
            <person name="Liu D."/>
            <person name="Zhang X."/>
            <person name="Ji Z."/>
            <person name="Zhao W."/>
            <person name="Sun Y."/>
            <person name="Zhang Z."/>
            <person name="Bao J."/>
            <person name="Han Y."/>
            <person name="Dong L."/>
            <person name="Ji J."/>
            <person name="Chen P."/>
            <person name="Wu S."/>
            <person name="Liu J."/>
            <person name="Xiao Y."/>
            <person name="Bu D."/>
            <person name="Tan J."/>
            <person name="Yang L."/>
            <person name="Ye C."/>
            <person name="Zhang J."/>
            <person name="Xu J."/>
            <person name="Zhou Y."/>
            <person name="Yu Y."/>
            <person name="Zhang B."/>
            <person name="Zhuang S."/>
            <person name="Wei H."/>
            <person name="Liu B."/>
            <person name="Lei M."/>
            <person name="Yu H."/>
            <person name="Li Y."/>
            <person name="Xu H."/>
            <person name="Wei S."/>
            <person name="He X."/>
            <person name="Fang L."/>
            <person name="Zhang Z."/>
            <person name="Zhang Y."/>
            <person name="Huang X."/>
            <person name="Su Z."/>
            <person name="Tong W."/>
            <person name="Li J."/>
            <person name="Tong Z."/>
            <person name="Li S."/>
            <person name="Ye J."/>
            <person name="Wang L."/>
            <person name="Fang L."/>
            <person name="Lei T."/>
            <person name="Chen C."/>
            <person name="Chen H."/>
            <person name="Xu Z."/>
            <person name="Li H."/>
            <person name="Huang H."/>
            <person name="Zhang F."/>
            <person name="Xu H."/>
            <person name="Li N."/>
            <person name="Zhao C."/>
            <person name="Li S."/>
            <person name="Dong L."/>
            <person name="Huang Y."/>
            <person name="Li L."/>
            <person name="Xi Y."/>
            <person name="Qi Q."/>
            <person name="Li W."/>
            <person name="Zhang B."/>
            <person name="Hu W."/>
            <person name="Zhang Y."/>
            <person name="Tian X."/>
            <person name="Jiao Y."/>
            <person name="Liang X."/>
            <person name="Jin J."/>
            <person name="Gao L."/>
            <person name="Zheng W."/>
            <person name="Hao B."/>
            <person name="Liu S."/>
            <person name="Wang W."/>
            <person name="Yuan L."/>
            <person name="Cao M."/>
            <person name="McDermott J."/>
            <person name="Samudrala R."/>
            <person name="Wang J."/>
            <person name="Wong G.K."/>
            <person name="Yang H."/>
        </authorList>
    </citation>
    <scope>NUCLEOTIDE SEQUENCE [LARGE SCALE GENOMIC DNA]</scope>
    <source>
        <strain evidence="3">cv. 93-11</strain>
    </source>
</reference>
<evidence type="ECO:0000256" key="1">
    <source>
        <dbReference type="SAM" id="MobiDB-lite"/>
    </source>
</evidence>
<organism evidence="2 3">
    <name type="scientific">Oryza sativa subsp. indica</name>
    <name type="common">Rice</name>
    <dbReference type="NCBI Taxonomy" id="39946"/>
    <lineage>
        <taxon>Eukaryota</taxon>
        <taxon>Viridiplantae</taxon>
        <taxon>Streptophyta</taxon>
        <taxon>Embryophyta</taxon>
        <taxon>Tracheophyta</taxon>
        <taxon>Spermatophyta</taxon>
        <taxon>Magnoliopsida</taxon>
        <taxon>Liliopsida</taxon>
        <taxon>Poales</taxon>
        <taxon>Poaceae</taxon>
        <taxon>BOP clade</taxon>
        <taxon>Oryzoideae</taxon>
        <taxon>Oryzeae</taxon>
        <taxon>Oryzinae</taxon>
        <taxon>Oryza</taxon>
        <taxon>Oryza sativa</taxon>
    </lineage>
</organism>
<evidence type="ECO:0008006" key="4">
    <source>
        <dbReference type="Google" id="ProtNLM"/>
    </source>
</evidence>
<sequence length="210" mass="24204">MLNPIVTYKDHSSALFRRYEKKFDHFNVEKNQKLLSVGSSNLESHEIESSDLTLSRYCAYLVVFQPDLLPDYSENAEDLFQDMKTELKDMLGCYHYYFSRGRKRANAIVNPSPANNNDDDNNNSKKQGSVRKGAELATLLLQLQKDMWKLLAEVWTEIVVYVAASNEVERIMAHRNVLCQGGEFITVLWALTTHTGITRDRHEIVVEHHP</sequence>
<dbReference type="Proteomes" id="UP000007015">
    <property type="component" value="Chromosome 6"/>
</dbReference>
<dbReference type="HOGENOM" id="CLU_113900_0_0_1"/>
<evidence type="ECO:0000313" key="3">
    <source>
        <dbReference type="Proteomes" id="UP000007015"/>
    </source>
</evidence>
<proteinExistence type="predicted"/>